<evidence type="ECO:0000256" key="5">
    <source>
        <dbReference type="ARBA" id="ARBA00022737"/>
    </source>
</evidence>
<evidence type="ECO:0000259" key="14">
    <source>
        <dbReference type="PROSITE" id="PS50157"/>
    </source>
</evidence>
<dbReference type="Gene3D" id="3.30.160.60">
    <property type="entry name" value="Classic Zinc Finger"/>
    <property type="match status" value="2"/>
</dbReference>
<dbReference type="FunFam" id="3.30.160.60:FF:000226">
    <property type="entry name" value="Zinc finger protein 236 variant"/>
    <property type="match status" value="1"/>
</dbReference>
<keyword evidence="9" id="KW-0238">DNA-binding</keyword>
<evidence type="ECO:0000313" key="16">
    <source>
        <dbReference type="Proteomes" id="UP000187013"/>
    </source>
</evidence>
<dbReference type="PROSITE" id="PS50157">
    <property type="entry name" value="ZINC_FINGER_C2H2_2"/>
    <property type="match status" value="2"/>
</dbReference>
<keyword evidence="4" id="KW-0479">Metal-binding</keyword>
<gene>
    <name evidence="15" type="ORF">ZYGR_0P03430</name>
</gene>
<keyword evidence="6 12" id="KW-0863">Zinc-finger</keyword>
<dbReference type="OrthoDB" id="654211at2759"/>
<comment type="subcellular location">
    <subcellularLocation>
        <location evidence="2">Nucleus</location>
    </subcellularLocation>
</comment>
<evidence type="ECO:0000256" key="8">
    <source>
        <dbReference type="ARBA" id="ARBA00023015"/>
    </source>
</evidence>
<dbReference type="OMA" id="IATLECK"/>
<dbReference type="InterPro" id="IPR013087">
    <property type="entry name" value="Znf_C2H2_type"/>
</dbReference>
<organism evidence="15 16">
    <name type="scientific">Zygosaccharomyces rouxii</name>
    <dbReference type="NCBI Taxonomy" id="4956"/>
    <lineage>
        <taxon>Eukaryota</taxon>
        <taxon>Fungi</taxon>
        <taxon>Dikarya</taxon>
        <taxon>Ascomycota</taxon>
        <taxon>Saccharomycotina</taxon>
        <taxon>Saccharomycetes</taxon>
        <taxon>Saccharomycetales</taxon>
        <taxon>Saccharomycetaceae</taxon>
        <taxon>Zygosaccharomyces</taxon>
    </lineage>
</organism>
<evidence type="ECO:0000256" key="1">
    <source>
        <dbReference type="ARBA" id="ARBA00003767"/>
    </source>
</evidence>
<dbReference type="InterPro" id="IPR051007">
    <property type="entry name" value="creA/MIG_C2H2-ZnF"/>
</dbReference>
<keyword evidence="5" id="KW-0677">Repeat</keyword>
<evidence type="ECO:0000256" key="3">
    <source>
        <dbReference type="ARBA" id="ARBA00006991"/>
    </source>
</evidence>
<name>A0A1Q3A1Z9_ZYGRO</name>
<feature type="compositionally biased region" description="Polar residues" evidence="13">
    <location>
        <begin position="92"/>
        <end position="102"/>
    </location>
</feature>
<evidence type="ECO:0000313" key="15">
    <source>
        <dbReference type="EMBL" id="GAV49697.1"/>
    </source>
</evidence>
<dbReference type="GO" id="GO:0005634">
    <property type="term" value="C:nucleus"/>
    <property type="evidence" value="ECO:0007669"/>
    <property type="project" value="UniProtKB-SubCell"/>
</dbReference>
<evidence type="ECO:0000256" key="13">
    <source>
        <dbReference type="SAM" id="MobiDB-lite"/>
    </source>
</evidence>
<proteinExistence type="inferred from homology"/>
<accession>A0A1Q3A1Z9</accession>
<evidence type="ECO:0000256" key="6">
    <source>
        <dbReference type="ARBA" id="ARBA00022771"/>
    </source>
</evidence>
<dbReference type="GO" id="GO:0000978">
    <property type="term" value="F:RNA polymerase II cis-regulatory region sequence-specific DNA binding"/>
    <property type="evidence" value="ECO:0007669"/>
    <property type="project" value="TreeGrafter"/>
</dbReference>
<evidence type="ECO:0000256" key="4">
    <source>
        <dbReference type="ARBA" id="ARBA00022723"/>
    </source>
</evidence>
<dbReference type="PANTHER" id="PTHR47428">
    <property type="entry name" value="REGULATORY PROTEIN MIG1-RELATED"/>
    <property type="match status" value="1"/>
</dbReference>
<reference evidence="15 16" key="1">
    <citation type="submission" date="2016-08" db="EMBL/GenBank/DDBJ databases">
        <title>Draft genome sequence of allopolyploid Zygosaccharomyces rouxii.</title>
        <authorList>
            <person name="Watanabe J."/>
            <person name="Uehara K."/>
            <person name="Mogi Y."/>
            <person name="Tsukioka Y."/>
        </authorList>
    </citation>
    <scope>NUCLEOTIDE SEQUENCE [LARGE SCALE GENOMIC DNA]</scope>
    <source>
        <strain evidence="15 16">NBRC 110957</strain>
    </source>
</reference>
<dbReference type="InterPro" id="IPR036236">
    <property type="entry name" value="Znf_C2H2_sf"/>
</dbReference>
<comment type="caution">
    <text evidence="15">The sequence shown here is derived from an EMBL/GenBank/DDBJ whole genome shotgun (WGS) entry which is preliminary data.</text>
</comment>
<dbReference type="FunFam" id="3.30.160.60:FF:000018">
    <property type="entry name" value="Krueppel-like factor 15"/>
    <property type="match status" value="1"/>
</dbReference>
<dbReference type="Pfam" id="PF00096">
    <property type="entry name" value="zf-C2H2"/>
    <property type="match status" value="1"/>
</dbReference>
<dbReference type="EMBL" id="BDGX01000016">
    <property type="protein sequence ID" value="GAV49697.1"/>
    <property type="molecule type" value="Genomic_DNA"/>
</dbReference>
<dbReference type="Proteomes" id="UP000187013">
    <property type="component" value="Unassembled WGS sequence"/>
</dbReference>
<dbReference type="SMR" id="A0A1Q3A1Z9"/>
<feature type="region of interest" description="Disordered" evidence="13">
    <location>
        <begin position="33"/>
        <end position="102"/>
    </location>
</feature>
<evidence type="ECO:0000256" key="2">
    <source>
        <dbReference type="ARBA" id="ARBA00004123"/>
    </source>
</evidence>
<keyword evidence="11" id="KW-0539">Nucleus</keyword>
<evidence type="ECO:0000256" key="12">
    <source>
        <dbReference type="PROSITE-ProRule" id="PRU00042"/>
    </source>
</evidence>
<keyword evidence="10" id="KW-0804">Transcription</keyword>
<evidence type="ECO:0000256" key="11">
    <source>
        <dbReference type="ARBA" id="ARBA00023242"/>
    </source>
</evidence>
<feature type="domain" description="C2H2-type" evidence="14">
    <location>
        <begin position="14"/>
        <end position="41"/>
    </location>
</feature>
<sequence>MKASLPQDNDDRPFRCEICNRGFHRLEHKKRHIRTHTGEKPHKCSFPGCGKSFSRSDELKRHLRTHTGTSQRKTKKTPSKRVEKDRIPTPAPSTAKNIVSSTSPVKLPPVPLALPVTMPLTPVSSRPVSAQSSAISLPTLATLEQPEEKVVLPPVSKMLKQIDVFNTGKSI</sequence>
<comment type="function">
    <text evidence="1">May be involved in transcriptional regulation.</text>
</comment>
<dbReference type="eggNOG" id="KOG1721">
    <property type="taxonomic scope" value="Eukaryota"/>
</dbReference>
<dbReference type="PANTHER" id="PTHR47428:SF1">
    <property type="entry name" value="REGULATORY PROTEIN MIG1-RELATED"/>
    <property type="match status" value="1"/>
</dbReference>
<dbReference type="GO" id="GO:0000433">
    <property type="term" value="P:carbon catabolite repression of transcription from RNA polymerase II promoter by glucose"/>
    <property type="evidence" value="ECO:0007669"/>
    <property type="project" value="TreeGrafter"/>
</dbReference>
<comment type="similarity">
    <text evidence="3">Belongs to the krueppel C2H2-type zinc-finger protein family.</text>
</comment>
<evidence type="ECO:0000256" key="10">
    <source>
        <dbReference type="ARBA" id="ARBA00023163"/>
    </source>
</evidence>
<evidence type="ECO:0000256" key="7">
    <source>
        <dbReference type="ARBA" id="ARBA00022833"/>
    </source>
</evidence>
<keyword evidence="7" id="KW-0862">Zinc</keyword>
<protein>
    <recommendedName>
        <fullName evidence="14">C2H2-type domain-containing protein</fullName>
    </recommendedName>
</protein>
<keyword evidence="8" id="KW-0805">Transcription regulation</keyword>
<feature type="domain" description="C2H2-type" evidence="14">
    <location>
        <begin position="42"/>
        <end position="71"/>
    </location>
</feature>
<evidence type="ECO:0000256" key="9">
    <source>
        <dbReference type="ARBA" id="ARBA00023125"/>
    </source>
</evidence>
<dbReference type="PROSITE" id="PS00028">
    <property type="entry name" value="ZINC_FINGER_C2H2_1"/>
    <property type="match status" value="2"/>
</dbReference>
<dbReference type="GO" id="GO:0008270">
    <property type="term" value="F:zinc ion binding"/>
    <property type="evidence" value="ECO:0007669"/>
    <property type="project" value="UniProtKB-KW"/>
</dbReference>
<dbReference type="SUPFAM" id="SSF57667">
    <property type="entry name" value="beta-beta-alpha zinc fingers"/>
    <property type="match status" value="2"/>
</dbReference>
<dbReference type="SMART" id="SM00355">
    <property type="entry name" value="ZnF_C2H2"/>
    <property type="match status" value="2"/>
</dbReference>
<dbReference type="AlphaFoldDB" id="A0A1Q3A1Z9"/>
<dbReference type="GO" id="GO:0005737">
    <property type="term" value="C:cytoplasm"/>
    <property type="evidence" value="ECO:0007669"/>
    <property type="project" value="TreeGrafter"/>
</dbReference>